<dbReference type="STRING" id="45354.A0A1L0CTW9"/>
<dbReference type="InterPro" id="IPR001138">
    <property type="entry name" value="Zn2Cys6_DnaBD"/>
</dbReference>
<evidence type="ECO:0000313" key="3">
    <source>
        <dbReference type="EMBL" id="SGZ46987.1"/>
    </source>
</evidence>
<dbReference type="AlphaFoldDB" id="A0A1L0CTW9"/>
<reference evidence="3 4" key="1">
    <citation type="submission" date="2016-10" db="EMBL/GenBank/DDBJ databases">
        <authorList>
            <person name="de Groot N.N."/>
        </authorList>
    </citation>
    <scope>NUCLEOTIDE SEQUENCE [LARGE SCALE GENOMIC DNA]</scope>
    <source>
        <strain evidence="3 4">CBS 141442</strain>
    </source>
</reference>
<dbReference type="SMART" id="SM00066">
    <property type="entry name" value="GAL4"/>
    <property type="match status" value="1"/>
</dbReference>
<dbReference type="CDD" id="cd00067">
    <property type="entry name" value="GAL4"/>
    <property type="match status" value="1"/>
</dbReference>
<dbReference type="InterPro" id="IPR052400">
    <property type="entry name" value="Zn2-C6_fungal_TF"/>
</dbReference>
<feature type="region of interest" description="Disordered" evidence="1">
    <location>
        <begin position="111"/>
        <end position="138"/>
    </location>
</feature>
<dbReference type="PANTHER" id="PTHR47657">
    <property type="entry name" value="STEROL REGULATORY ELEMENT-BINDING PROTEIN ECM22"/>
    <property type="match status" value="1"/>
</dbReference>
<evidence type="ECO:0000256" key="1">
    <source>
        <dbReference type="SAM" id="MobiDB-lite"/>
    </source>
</evidence>
<dbReference type="PROSITE" id="PS50048">
    <property type="entry name" value="ZN2_CY6_FUNGAL_2"/>
    <property type="match status" value="1"/>
</dbReference>
<protein>
    <submittedName>
        <fullName evidence="3">CIC11C00000003423</fullName>
    </submittedName>
</protein>
<dbReference type="Proteomes" id="UP000182334">
    <property type="component" value="Chromosome I"/>
</dbReference>
<name>A0A1L0CTW9_9ASCO</name>
<dbReference type="SUPFAM" id="SSF57701">
    <property type="entry name" value="Zn2/Cys6 DNA-binding domain"/>
    <property type="match status" value="1"/>
</dbReference>
<dbReference type="OrthoDB" id="1924260at2759"/>
<evidence type="ECO:0000313" key="4">
    <source>
        <dbReference type="Proteomes" id="UP000182334"/>
    </source>
</evidence>
<dbReference type="Gene3D" id="4.10.240.10">
    <property type="entry name" value="Zn(2)-C6 fungal-type DNA-binding domain"/>
    <property type="match status" value="1"/>
</dbReference>
<dbReference type="PROSITE" id="PS00463">
    <property type="entry name" value="ZN2_CY6_FUNGAL_1"/>
    <property type="match status" value="1"/>
</dbReference>
<dbReference type="InterPro" id="IPR036864">
    <property type="entry name" value="Zn2-C6_fun-type_DNA-bd_sf"/>
</dbReference>
<dbReference type="EMBL" id="LT635756">
    <property type="protein sequence ID" value="SGZ46987.1"/>
    <property type="molecule type" value="Genomic_DNA"/>
</dbReference>
<evidence type="ECO:0000259" key="2">
    <source>
        <dbReference type="PROSITE" id="PS50048"/>
    </source>
</evidence>
<dbReference type="PANTHER" id="PTHR47657:SF7">
    <property type="entry name" value="STEROL REGULATORY ELEMENT-BINDING PROTEIN ECM22"/>
    <property type="match status" value="1"/>
</dbReference>
<organism evidence="3 4">
    <name type="scientific">Sungouiella intermedia</name>
    <dbReference type="NCBI Taxonomy" id="45354"/>
    <lineage>
        <taxon>Eukaryota</taxon>
        <taxon>Fungi</taxon>
        <taxon>Dikarya</taxon>
        <taxon>Ascomycota</taxon>
        <taxon>Saccharomycotina</taxon>
        <taxon>Pichiomycetes</taxon>
        <taxon>Metschnikowiaceae</taxon>
        <taxon>Sungouiella</taxon>
    </lineage>
</organism>
<proteinExistence type="predicted"/>
<feature type="compositionally biased region" description="Basic and acidic residues" evidence="1">
    <location>
        <begin position="112"/>
        <end position="135"/>
    </location>
</feature>
<dbReference type="Pfam" id="PF00172">
    <property type="entry name" value="Zn_clus"/>
    <property type="match status" value="1"/>
</dbReference>
<accession>A0A1L0CTW9</accession>
<sequence length="441" mass="47399">MDVFNSALRNPLPPLRKKLERRRSGDSDLLPVVPPVEVNHIEDDRRKKKNSRRKHRNSHLGCGTCKKRRIKCDENLPQCFNCVKGKLHCAYLNLDAPARNALRMAQYNQNLRQDRNDDPANKSAKDVESGDESLREPAMQGPVVHVEPYYQGYTPYQMVPQGAAAPPAGAANGAPVAITTGAIATPVQPPSLVVQHPGAPHQPLGAPAGPAYIQSPYASMVQFQSVPSIPGYPPVAVQVVQAPLGHQVVYQNPEQLPFSPQVHMTPANIDGQPVLLMQNAQIDRNVSYESALAAQQQGYGQPPIQISQVPQAHPHSAPAMSVPPVYMASAGQYLTSMPLPPPPPPATVGPPNIASAPASNKDLLPRIGALSNTSSIKTSPQLPVIRSVLSTHLANSDYEPKTENTDFKLPPIKADANSASNSTSVSPKVADKVLSILKLIS</sequence>
<dbReference type="GO" id="GO:0008270">
    <property type="term" value="F:zinc ion binding"/>
    <property type="evidence" value="ECO:0007669"/>
    <property type="project" value="InterPro"/>
</dbReference>
<feature type="domain" description="Zn(2)-C6 fungal-type" evidence="2">
    <location>
        <begin position="61"/>
        <end position="91"/>
    </location>
</feature>
<gene>
    <name evidence="3" type="ORF">SAMEA4029010_CIC11G00000003423</name>
</gene>
<keyword evidence="4" id="KW-1185">Reference proteome</keyword>
<dbReference type="GO" id="GO:0000981">
    <property type="term" value="F:DNA-binding transcription factor activity, RNA polymerase II-specific"/>
    <property type="evidence" value="ECO:0007669"/>
    <property type="project" value="InterPro"/>
</dbReference>